<proteinExistence type="predicted"/>
<sequence>MPFLFSIAKSNQENEKGREDAFGVEGRDSNNGFHSVLPSSVLNIDLELVSFKPVIDVTGDAKVIKKVMKEGEGAWVANESASVTSKFIEMHIILAILLGSVGIL</sequence>
<accession>A0A6J5THS0</accession>
<evidence type="ECO:0000313" key="2">
    <source>
        <dbReference type="Proteomes" id="UP000507222"/>
    </source>
</evidence>
<gene>
    <name evidence="1" type="ORF">CURHAP_LOCUS2647</name>
</gene>
<reference evidence="1 2" key="1">
    <citation type="submission" date="2020-05" db="EMBL/GenBank/DDBJ databases">
        <authorList>
            <person name="Campoy J."/>
            <person name="Schneeberger K."/>
            <person name="Spophaly S."/>
        </authorList>
    </citation>
    <scope>NUCLEOTIDE SEQUENCE [LARGE SCALE GENOMIC DNA]</scope>
    <source>
        <strain evidence="1">PruArmRojPasFocal</strain>
    </source>
</reference>
<evidence type="ECO:0000313" key="1">
    <source>
        <dbReference type="EMBL" id="CAB4263042.1"/>
    </source>
</evidence>
<organism evidence="1 2">
    <name type="scientific">Prunus armeniaca</name>
    <name type="common">Apricot</name>
    <name type="synonym">Armeniaca vulgaris</name>
    <dbReference type="NCBI Taxonomy" id="36596"/>
    <lineage>
        <taxon>Eukaryota</taxon>
        <taxon>Viridiplantae</taxon>
        <taxon>Streptophyta</taxon>
        <taxon>Embryophyta</taxon>
        <taxon>Tracheophyta</taxon>
        <taxon>Spermatophyta</taxon>
        <taxon>Magnoliopsida</taxon>
        <taxon>eudicotyledons</taxon>
        <taxon>Gunneridae</taxon>
        <taxon>Pentapetalae</taxon>
        <taxon>rosids</taxon>
        <taxon>fabids</taxon>
        <taxon>Rosales</taxon>
        <taxon>Rosaceae</taxon>
        <taxon>Amygdaloideae</taxon>
        <taxon>Amygdaleae</taxon>
        <taxon>Prunus</taxon>
    </lineage>
</organism>
<protein>
    <submittedName>
        <fullName evidence="1">Uncharacterized protein</fullName>
    </submittedName>
</protein>
<dbReference type="EMBL" id="CAEKDK010000001">
    <property type="protein sequence ID" value="CAB4263042.1"/>
    <property type="molecule type" value="Genomic_DNA"/>
</dbReference>
<name>A0A6J5THS0_PRUAR</name>
<dbReference type="AlphaFoldDB" id="A0A6J5THS0"/>
<dbReference type="Proteomes" id="UP000507222">
    <property type="component" value="Unassembled WGS sequence"/>
</dbReference>